<accession>A0A0R1JIM6</accession>
<organism evidence="1 2">
    <name type="scientific">Lacticaseibacillus nasuensis JCM 17158</name>
    <dbReference type="NCBI Taxonomy" id="1291734"/>
    <lineage>
        <taxon>Bacteria</taxon>
        <taxon>Bacillati</taxon>
        <taxon>Bacillota</taxon>
        <taxon>Bacilli</taxon>
        <taxon>Lactobacillales</taxon>
        <taxon>Lactobacillaceae</taxon>
        <taxon>Lacticaseibacillus</taxon>
    </lineage>
</organism>
<comment type="caution">
    <text evidence="1">The sequence shown here is derived from an EMBL/GenBank/DDBJ whole genome shotgun (WGS) entry which is preliminary data.</text>
</comment>
<evidence type="ECO:0000313" key="1">
    <source>
        <dbReference type="EMBL" id="KRK71118.1"/>
    </source>
</evidence>
<evidence type="ECO:0000313" key="2">
    <source>
        <dbReference type="Proteomes" id="UP000051804"/>
    </source>
</evidence>
<proteinExistence type="predicted"/>
<dbReference type="EMBL" id="AZDJ01000030">
    <property type="protein sequence ID" value="KRK71118.1"/>
    <property type="molecule type" value="Genomic_DNA"/>
</dbReference>
<dbReference type="PATRIC" id="fig|1291734.4.peg.313"/>
<dbReference type="AlphaFoldDB" id="A0A0R1JIM6"/>
<dbReference type="Proteomes" id="UP000051804">
    <property type="component" value="Unassembled WGS sequence"/>
</dbReference>
<keyword evidence="2" id="KW-1185">Reference proteome</keyword>
<dbReference type="STRING" id="1291734.FD02_GL000303"/>
<gene>
    <name evidence="1" type="ORF">FD02_GL000303</name>
</gene>
<reference evidence="1 2" key="1">
    <citation type="journal article" date="2015" name="Genome Announc.">
        <title>Expanding the biotechnology potential of lactobacilli through comparative genomics of 213 strains and associated genera.</title>
        <authorList>
            <person name="Sun Z."/>
            <person name="Harris H.M."/>
            <person name="McCann A."/>
            <person name="Guo C."/>
            <person name="Argimon S."/>
            <person name="Zhang W."/>
            <person name="Yang X."/>
            <person name="Jeffery I.B."/>
            <person name="Cooney J.C."/>
            <person name="Kagawa T.F."/>
            <person name="Liu W."/>
            <person name="Song Y."/>
            <person name="Salvetti E."/>
            <person name="Wrobel A."/>
            <person name="Rasinkangas P."/>
            <person name="Parkhill J."/>
            <person name="Rea M.C."/>
            <person name="O'Sullivan O."/>
            <person name="Ritari J."/>
            <person name="Douillard F.P."/>
            <person name="Paul Ross R."/>
            <person name="Yang R."/>
            <person name="Briner A.E."/>
            <person name="Felis G.E."/>
            <person name="de Vos W.M."/>
            <person name="Barrangou R."/>
            <person name="Klaenhammer T.R."/>
            <person name="Caufield P.W."/>
            <person name="Cui Y."/>
            <person name="Zhang H."/>
            <person name="O'Toole P.W."/>
        </authorList>
    </citation>
    <scope>NUCLEOTIDE SEQUENCE [LARGE SCALE GENOMIC DNA]</scope>
    <source>
        <strain evidence="1 2">JCM 17158</strain>
    </source>
</reference>
<protein>
    <submittedName>
        <fullName evidence="1">Uncharacterized protein</fullName>
    </submittedName>
</protein>
<sequence>MNVELTRFMKNLINKYSGCVLLYPLEPPVSVLVVKRQRKLTLLLFLGAKTK</sequence>
<name>A0A0R1JIM6_9LACO</name>